<protein>
    <recommendedName>
        <fullName evidence="13">Caspase family p20 domain-containing protein</fullName>
    </recommendedName>
</protein>
<keyword evidence="4" id="KW-0378">Hydrolase</keyword>
<evidence type="ECO:0000256" key="6">
    <source>
        <dbReference type="ARBA" id="ARBA00023145"/>
    </source>
</evidence>
<evidence type="ECO:0000256" key="5">
    <source>
        <dbReference type="ARBA" id="ARBA00022807"/>
    </source>
</evidence>
<dbReference type="InterPro" id="IPR001309">
    <property type="entry name" value="Pept_C14_p20"/>
</dbReference>
<name>A0A1D1W107_RAMVA</name>
<dbReference type="InterPro" id="IPR002398">
    <property type="entry name" value="Pept_C14"/>
</dbReference>
<evidence type="ECO:0000313" key="11">
    <source>
        <dbReference type="EMBL" id="GAV05014.1"/>
    </source>
</evidence>
<feature type="domain" description="Caspase family p10" evidence="9">
    <location>
        <begin position="226"/>
        <end position="328"/>
    </location>
</feature>
<comment type="caution">
    <text evidence="11">The sequence shown here is derived from an EMBL/GenBank/DDBJ whole genome shotgun (WGS) entry which is preliminary data.</text>
</comment>
<dbReference type="PROSITE" id="PS50208">
    <property type="entry name" value="CASPASE_P20"/>
    <property type="match status" value="1"/>
</dbReference>
<evidence type="ECO:0000256" key="7">
    <source>
        <dbReference type="RuleBase" id="RU003971"/>
    </source>
</evidence>
<dbReference type="InterPro" id="IPR015917">
    <property type="entry name" value="Pept_C14A"/>
</dbReference>
<dbReference type="GO" id="GO:0045476">
    <property type="term" value="P:nurse cell apoptotic process"/>
    <property type="evidence" value="ECO:0007669"/>
    <property type="project" value="UniProtKB-ARBA"/>
</dbReference>
<dbReference type="FunFam" id="3.40.50.1460:FF:000001">
    <property type="entry name" value="Caspase-3 preproprotein"/>
    <property type="match status" value="1"/>
</dbReference>
<dbReference type="OrthoDB" id="6116485at2759"/>
<dbReference type="PANTHER" id="PTHR10454:SF232">
    <property type="entry name" value="AT03047P-RELATED"/>
    <property type="match status" value="1"/>
</dbReference>
<dbReference type="GO" id="GO:0004197">
    <property type="term" value="F:cysteine-type endopeptidase activity"/>
    <property type="evidence" value="ECO:0007669"/>
    <property type="project" value="InterPro"/>
</dbReference>
<dbReference type="InterPro" id="IPR002138">
    <property type="entry name" value="Pept_C14_p10"/>
</dbReference>
<dbReference type="AlphaFoldDB" id="A0A1D1W107"/>
<dbReference type="STRING" id="947166.A0A1D1W107"/>
<dbReference type="PRINTS" id="PR00376">
    <property type="entry name" value="IL1BCENZYME"/>
</dbReference>
<evidence type="ECO:0008006" key="13">
    <source>
        <dbReference type="Google" id="ProtNLM"/>
    </source>
</evidence>
<dbReference type="SUPFAM" id="SSF52129">
    <property type="entry name" value="Caspase-like"/>
    <property type="match status" value="1"/>
</dbReference>
<evidence type="ECO:0000256" key="8">
    <source>
        <dbReference type="SAM" id="MobiDB-lite"/>
    </source>
</evidence>
<reference evidence="11 12" key="1">
    <citation type="journal article" date="2016" name="Nat. Commun.">
        <title>Extremotolerant tardigrade genome and improved radiotolerance of human cultured cells by tardigrade-unique protein.</title>
        <authorList>
            <person name="Hashimoto T."/>
            <person name="Horikawa D.D."/>
            <person name="Saito Y."/>
            <person name="Kuwahara H."/>
            <person name="Kozuka-Hata H."/>
            <person name="Shin-I T."/>
            <person name="Minakuchi Y."/>
            <person name="Ohishi K."/>
            <person name="Motoyama A."/>
            <person name="Aizu T."/>
            <person name="Enomoto A."/>
            <person name="Kondo K."/>
            <person name="Tanaka S."/>
            <person name="Hara Y."/>
            <person name="Koshikawa S."/>
            <person name="Sagara H."/>
            <person name="Miura T."/>
            <person name="Yokobori S."/>
            <person name="Miyagawa K."/>
            <person name="Suzuki Y."/>
            <person name="Kubo T."/>
            <person name="Oyama M."/>
            <person name="Kohara Y."/>
            <person name="Fujiyama A."/>
            <person name="Arakawa K."/>
            <person name="Katayama T."/>
            <person name="Toyoda A."/>
            <person name="Kunieda T."/>
        </authorList>
    </citation>
    <scope>NUCLEOTIDE SEQUENCE [LARGE SCALE GENOMIC DNA]</scope>
    <source>
        <strain evidence="11 12">YOKOZUNA-1</strain>
    </source>
</reference>
<dbReference type="GO" id="GO:0043525">
    <property type="term" value="P:positive regulation of neuron apoptotic process"/>
    <property type="evidence" value="ECO:0007669"/>
    <property type="project" value="TreeGrafter"/>
</dbReference>
<sequence>MVEPKSANVQRRVRKSNSTSSDAGPPMGQSRRSILQMISSSTQVTAHPLDTLQPNQPHYPRDSLLLSTPDVHLRYFMGHDSRGMAVIINNETFEPALGMSQRTGTQVDAANLQDSFRLLGFETSNIHRYDDLTVRNMRKAMEYYAAEINYNAMDCFICAILSHGNDGVIYGRDGKTSLDELLLPFKKYIHPSLIGKPKVFLIQACRGDKLENGVLFPGSVESDDSSAQRIPAEADFLYAYSTVPGYYSWRNASRGSWFVEAFTRKLRDMKFPSGSNRDDEREVDFQRLLTRVSYDVAYNFESCANRTDLNAKKQVPSVVSMLTKDLYF</sequence>
<keyword evidence="6" id="KW-0865">Zymogen</keyword>
<dbReference type="GO" id="GO:0005737">
    <property type="term" value="C:cytoplasm"/>
    <property type="evidence" value="ECO:0007669"/>
    <property type="project" value="TreeGrafter"/>
</dbReference>
<dbReference type="GO" id="GO:0006508">
    <property type="term" value="P:proteolysis"/>
    <property type="evidence" value="ECO:0007669"/>
    <property type="project" value="UniProtKB-KW"/>
</dbReference>
<dbReference type="Proteomes" id="UP000186922">
    <property type="component" value="Unassembled WGS sequence"/>
</dbReference>
<dbReference type="SMART" id="SM00115">
    <property type="entry name" value="CASc"/>
    <property type="match status" value="1"/>
</dbReference>
<keyword evidence="3" id="KW-0053">Apoptosis</keyword>
<comment type="similarity">
    <text evidence="1 7">Belongs to the peptidase C14A family.</text>
</comment>
<dbReference type="PROSITE" id="PS01122">
    <property type="entry name" value="CASPASE_CYS"/>
    <property type="match status" value="1"/>
</dbReference>
<dbReference type="InterPro" id="IPR029030">
    <property type="entry name" value="Caspase-like_dom_sf"/>
</dbReference>
<gene>
    <name evidence="11" type="primary">RvY_15205-1</name>
    <name evidence="11" type="synonym">RvY_15205.1</name>
    <name evidence="11" type="ORF">RvY_15205</name>
</gene>
<dbReference type="PANTHER" id="PTHR10454">
    <property type="entry name" value="CASPASE"/>
    <property type="match status" value="1"/>
</dbReference>
<accession>A0A1D1W107</accession>
<dbReference type="GO" id="GO:1990525">
    <property type="term" value="F:BIR domain binding"/>
    <property type="evidence" value="ECO:0007669"/>
    <property type="project" value="UniProtKB-ARBA"/>
</dbReference>
<organism evidence="11 12">
    <name type="scientific">Ramazzottius varieornatus</name>
    <name type="common">Water bear</name>
    <name type="synonym">Tardigrade</name>
    <dbReference type="NCBI Taxonomy" id="947166"/>
    <lineage>
        <taxon>Eukaryota</taxon>
        <taxon>Metazoa</taxon>
        <taxon>Ecdysozoa</taxon>
        <taxon>Tardigrada</taxon>
        <taxon>Eutardigrada</taxon>
        <taxon>Parachela</taxon>
        <taxon>Hypsibioidea</taxon>
        <taxon>Ramazzottiidae</taxon>
        <taxon>Ramazzottius</taxon>
    </lineage>
</organism>
<keyword evidence="5" id="KW-0788">Thiol protease</keyword>
<proteinExistence type="inferred from homology"/>
<evidence type="ECO:0000259" key="10">
    <source>
        <dbReference type="PROSITE" id="PS50208"/>
    </source>
</evidence>
<feature type="domain" description="Caspase family p20" evidence="10">
    <location>
        <begin position="81"/>
        <end position="209"/>
    </location>
</feature>
<keyword evidence="12" id="KW-1185">Reference proteome</keyword>
<keyword evidence="2" id="KW-0645">Protease</keyword>
<evidence type="ECO:0000256" key="4">
    <source>
        <dbReference type="ARBA" id="ARBA00022801"/>
    </source>
</evidence>
<evidence type="ECO:0000256" key="2">
    <source>
        <dbReference type="ARBA" id="ARBA00022670"/>
    </source>
</evidence>
<dbReference type="PROSITE" id="PS50207">
    <property type="entry name" value="CASPASE_P10"/>
    <property type="match status" value="1"/>
</dbReference>
<evidence type="ECO:0000259" key="9">
    <source>
        <dbReference type="PROSITE" id="PS50207"/>
    </source>
</evidence>
<dbReference type="Pfam" id="PF00656">
    <property type="entry name" value="Peptidase_C14"/>
    <property type="match status" value="1"/>
</dbReference>
<dbReference type="EMBL" id="BDGG01000011">
    <property type="protein sequence ID" value="GAV05014.1"/>
    <property type="molecule type" value="Genomic_DNA"/>
</dbReference>
<dbReference type="InterPro" id="IPR033139">
    <property type="entry name" value="Caspase_cys_AS"/>
</dbReference>
<dbReference type="CDD" id="cd00032">
    <property type="entry name" value="CASc"/>
    <property type="match status" value="1"/>
</dbReference>
<evidence type="ECO:0000313" key="12">
    <source>
        <dbReference type="Proteomes" id="UP000186922"/>
    </source>
</evidence>
<dbReference type="GO" id="GO:0045751">
    <property type="term" value="P:negative regulation of Toll signaling pathway"/>
    <property type="evidence" value="ECO:0007669"/>
    <property type="project" value="UniProtKB-ARBA"/>
</dbReference>
<feature type="region of interest" description="Disordered" evidence="8">
    <location>
        <begin position="1"/>
        <end position="30"/>
    </location>
</feature>
<dbReference type="Gene3D" id="3.40.50.1460">
    <property type="match status" value="1"/>
</dbReference>
<evidence type="ECO:0000256" key="1">
    <source>
        <dbReference type="ARBA" id="ARBA00010134"/>
    </source>
</evidence>
<dbReference type="InterPro" id="IPR011600">
    <property type="entry name" value="Pept_C14_caspase"/>
</dbReference>
<evidence type="ECO:0000256" key="3">
    <source>
        <dbReference type="ARBA" id="ARBA00022703"/>
    </source>
</evidence>